<dbReference type="RefSeq" id="WP_344922297.1">
    <property type="nucleotide sequence ID" value="NZ_BAABAQ010000015.1"/>
</dbReference>
<dbReference type="PANTHER" id="PTHR36222">
    <property type="entry name" value="SERINE PROTEASE INHIBITOR RV3364C"/>
    <property type="match status" value="1"/>
</dbReference>
<keyword evidence="3" id="KW-1185">Reference proteome</keyword>
<gene>
    <name evidence="2" type="ORF">GCM10022252_68000</name>
</gene>
<evidence type="ECO:0000313" key="3">
    <source>
        <dbReference type="Proteomes" id="UP001501251"/>
    </source>
</evidence>
<evidence type="ECO:0000313" key="2">
    <source>
        <dbReference type="EMBL" id="GAA4206208.1"/>
    </source>
</evidence>
<sequence>MSRQAVLAELKILRDRVVGVLETAVASVDGLLVAADSEGARPEVLAALAAATLGLGKRTGYEVGMGELREVVIRCRSGYIVVYAVRQEALLVVLADEGLDVSRLHVESRPTVERLGVLLAGA</sequence>
<dbReference type="PANTHER" id="PTHR36222:SF1">
    <property type="entry name" value="SERINE PROTEASE INHIBITOR RV3364C"/>
    <property type="match status" value="1"/>
</dbReference>
<protein>
    <recommendedName>
        <fullName evidence="1">Roadblock/LAMTOR2 domain-containing protein</fullName>
    </recommendedName>
</protein>
<dbReference type="InterPro" id="IPR004942">
    <property type="entry name" value="Roadblock/LAMTOR2_dom"/>
</dbReference>
<dbReference type="SMART" id="SM00960">
    <property type="entry name" value="Robl_LC7"/>
    <property type="match status" value="1"/>
</dbReference>
<comment type="caution">
    <text evidence="2">The sequence shown here is derived from an EMBL/GenBank/DDBJ whole genome shotgun (WGS) entry which is preliminary data.</text>
</comment>
<dbReference type="Gene3D" id="3.30.450.30">
    <property type="entry name" value="Dynein light chain 2a, cytoplasmic"/>
    <property type="match status" value="1"/>
</dbReference>
<evidence type="ECO:0000259" key="1">
    <source>
        <dbReference type="SMART" id="SM00960"/>
    </source>
</evidence>
<proteinExistence type="predicted"/>
<organism evidence="2 3">
    <name type="scientific">Streptosporangium oxazolinicum</name>
    <dbReference type="NCBI Taxonomy" id="909287"/>
    <lineage>
        <taxon>Bacteria</taxon>
        <taxon>Bacillati</taxon>
        <taxon>Actinomycetota</taxon>
        <taxon>Actinomycetes</taxon>
        <taxon>Streptosporangiales</taxon>
        <taxon>Streptosporangiaceae</taxon>
        <taxon>Streptosporangium</taxon>
    </lineage>
</organism>
<feature type="domain" description="Roadblock/LAMTOR2" evidence="1">
    <location>
        <begin position="7"/>
        <end position="95"/>
    </location>
</feature>
<dbReference type="SUPFAM" id="SSF103196">
    <property type="entry name" value="Roadblock/LC7 domain"/>
    <property type="match status" value="1"/>
</dbReference>
<dbReference type="EMBL" id="BAABAQ010000015">
    <property type="protein sequence ID" value="GAA4206208.1"/>
    <property type="molecule type" value="Genomic_DNA"/>
</dbReference>
<dbReference type="Proteomes" id="UP001501251">
    <property type="component" value="Unassembled WGS sequence"/>
</dbReference>
<dbReference type="Pfam" id="PF03259">
    <property type="entry name" value="Robl_LC7"/>
    <property type="match status" value="1"/>
</dbReference>
<reference evidence="3" key="1">
    <citation type="journal article" date="2019" name="Int. J. Syst. Evol. Microbiol.">
        <title>The Global Catalogue of Microorganisms (GCM) 10K type strain sequencing project: providing services to taxonomists for standard genome sequencing and annotation.</title>
        <authorList>
            <consortium name="The Broad Institute Genomics Platform"/>
            <consortium name="The Broad Institute Genome Sequencing Center for Infectious Disease"/>
            <person name="Wu L."/>
            <person name="Ma J."/>
        </authorList>
    </citation>
    <scope>NUCLEOTIDE SEQUENCE [LARGE SCALE GENOMIC DNA]</scope>
    <source>
        <strain evidence="3">JCM 17388</strain>
    </source>
</reference>
<accession>A0ABP8BGB9</accession>
<name>A0ABP8BGB9_9ACTN</name>
<dbReference type="InterPro" id="IPR053141">
    <property type="entry name" value="Mycobact_SerProt_Inhib_Rv3364c"/>
</dbReference>